<comment type="caution">
    <text evidence="12">The sequence shown here is derived from an EMBL/GenBank/DDBJ whole genome shotgun (WGS) entry which is preliminary data.</text>
</comment>
<evidence type="ECO:0000256" key="6">
    <source>
        <dbReference type="ARBA" id="ARBA00022801"/>
    </source>
</evidence>
<keyword evidence="6" id="KW-0378">Hydrolase</keyword>
<evidence type="ECO:0000256" key="7">
    <source>
        <dbReference type="ARBA" id="ARBA00023277"/>
    </source>
</evidence>
<dbReference type="OrthoDB" id="424610at2759"/>
<evidence type="ECO:0000256" key="8">
    <source>
        <dbReference type="ARBA" id="ARBA00023326"/>
    </source>
</evidence>
<dbReference type="EC" id="3.1.1.73" evidence="2"/>
<keyword evidence="5 11" id="KW-0732">Signal</keyword>
<evidence type="ECO:0000256" key="3">
    <source>
        <dbReference type="ARBA" id="ARBA00022525"/>
    </source>
</evidence>
<dbReference type="AlphaFoldDB" id="A0A9P4NQ16"/>
<gene>
    <name evidence="12" type="ORF">EJ08DRAFT_277260</name>
</gene>
<evidence type="ECO:0000256" key="5">
    <source>
        <dbReference type="ARBA" id="ARBA00022729"/>
    </source>
</evidence>
<evidence type="ECO:0000256" key="10">
    <source>
        <dbReference type="SAM" id="MobiDB-lite"/>
    </source>
</evidence>
<comment type="subcellular location">
    <subcellularLocation>
        <location evidence="1">Secreted</location>
    </subcellularLocation>
</comment>
<keyword evidence="3" id="KW-0964">Secreted</keyword>
<evidence type="ECO:0000256" key="4">
    <source>
        <dbReference type="ARBA" id="ARBA00022651"/>
    </source>
</evidence>
<comment type="catalytic activity">
    <reaction evidence="9">
        <text>feruloyl-polysaccharide + H2O = ferulate + polysaccharide.</text>
        <dbReference type="EC" id="3.1.1.73"/>
    </reaction>
</comment>
<dbReference type="SUPFAM" id="SSF53474">
    <property type="entry name" value="alpha/beta-Hydrolases"/>
    <property type="match status" value="1"/>
</dbReference>
<dbReference type="InterPro" id="IPR029058">
    <property type="entry name" value="AB_hydrolase_fold"/>
</dbReference>
<evidence type="ECO:0000256" key="2">
    <source>
        <dbReference type="ARBA" id="ARBA00013091"/>
    </source>
</evidence>
<organism evidence="12 13">
    <name type="scientific">Tothia fuscella</name>
    <dbReference type="NCBI Taxonomy" id="1048955"/>
    <lineage>
        <taxon>Eukaryota</taxon>
        <taxon>Fungi</taxon>
        <taxon>Dikarya</taxon>
        <taxon>Ascomycota</taxon>
        <taxon>Pezizomycotina</taxon>
        <taxon>Dothideomycetes</taxon>
        <taxon>Pleosporomycetidae</taxon>
        <taxon>Venturiales</taxon>
        <taxon>Cylindrosympodiaceae</taxon>
        <taxon>Tothia</taxon>
    </lineage>
</organism>
<reference evidence="12" key="1">
    <citation type="journal article" date="2020" name="Stud. Mycol.">
        <title>101 Dothideomycetes genomes: a test case for predicting lifestyles and emergence of pathogens.</title>
        <authorList>
            <person name="Haridas S."/>
            <person name="Albert R."/>
            <person name="Binder M."/>
            <person name="Bloem J."/>
            <person name="Labutti K."/>
            <person name="Salamov A."/>
            <person name="Andreopoulos B."/>
            <person name="Baker S."/>
            <person name="Barry K."/>
            <person name="Bills G."/>
            <person name="Bluhm B."/>
            <person name="Cannon C."/>
            <person name="Castanera R."/>
            <person name="Culley D."/>
            <person name="Daum C."/>
            <person name="Ezra D."/>
            <person name="Gonzalez J."/>
            <person name="Henrissat B."/>
            <person name="Kuo A."/>
            <person name="Liang C."/>
            <person name="Lipzen A."/>
            <person name="Lutzoni F."/>
            <person name="Magnuson J."/>
            <person name="Mondo S."/>
            <person name="Nolan M."/>
            <person name="Ohm R."/>
            <person name="Pangilinan J."/>
            <person name="Park H.-J."/>
            <person name="Ramirez L."/>
            <person name="Alfaro M."/>
            <person name="Sun H."/>
            <person name="Tritt A."/>
            <person name="Yoshinaga Y."/>
            <person name="Zwiers L.-H."/>
            <person name="Turgeon B."/>
            <person name="Goodwin S."/>
            <person name="Spatafora J."/>
            <person name="Crous P."/>
            <person name="Grigoriev I."/>
        </authorList>
    </citation>
    <scope>NUCLEOTIDE SEQUENCE</scope>
    <source>
        <strain evidence="12">CBS 130266</strain>
    </source>
</reference>
<keyword evidence="8" id="KW-0624">Polysaccharide degradation</keyword>
<dbReference type="PANTHER" id="PTHR38050:SF2">
    <property type="entry name" value="FERULOYL ESTERASE C-RELATED"/>
    <property type="match status" value="1"/>
</dbReference>
<dbReference type="Proteomes" id="UP000800235">
    <property type="component" value="Unassembled WGS sequence"/>
</dbReference>
<name>A0A9P4NQ16_9PEZI</name>
<keyword evidence="7" id="KW-0119">Carbohydrate metabolism</keyword>
<keyword evidence="13" id="KW-1185">Reference proteome</keyword>
<sequence>MKISTQMQSQSLWMTTALLYSFLSLLTLSEAALSQGCTHPHKSPIDWRPKANESRIFSVGHDPKNPREIRVHVPPKYNESAVMLPLLLAFHDKDMSTAEMEYQSRLSDPAANDEFIVVYPTAKNNAWQSDISVRRWQKKEPQQKNVTDDVAFITQLLNDLDTIICFDDSRIHAVGMGTGAGMVHLMACDSQLSTRVASFATVAGGYGHPSKADHWAKCFPARLPIPIMSIHGDEDKVLPYLLNEWEPAKSRWSVPTWLEAWSEKNGCGEAIGDSQNAMDATGTAVTVTKLEGGGWMSEGEAFGGGTWRMAKSCPKPNSKDTYPTKKEEKEEIPLEVKSTDGEPNGGGGRKEEILTSNPADFTILHYRVHNYGHGWPTLQIKGSGPGKKVSRFFDATDLVLDWFKIHEMPIEWAGEKPKREDVADAKDKYSSKSEMKMETKEESITGEVKSEKETSLGEEKKNAEHARSENHSEL</sequence>
<dbReference type="GO" id="GO:0030600">
    <property type="term" value="F:feruloyl esterase activity"/>
    <property type="evidence" value="ECO:0007669"/>
    <property type="project" value="UniProtKB-EC"/>
</dbReference>
<dbReference type="PANTHER" id="PTHR38050">
    <property type="match status" value="1"/>
</dbReference>
<feature type="chain" id="PRO_5040422643" description="feruloyl esterase" evidence="11">
    <location>
        <begin position="32"/>
        <end position="474"/>
    </location>
</feature>
<evidence type="ECO:0000313" key="12">
    <source>
        <dbReference type="EMBL" id="KAF2429388.1"/>
    </source>
</evidence>
<proteinExistence type="predicted"/>
<dbReference type="InterPro" id="IPR043595">
    <property type="entry name" value="FaeB/C/D"/>
</dbReference>
<feature type="region of interest" description="Disordered" evidence="10">
    <location>
        <begin position="417"/>
        <end position="474"/>
    </location>
</feature>
<accession>A0A9P4NQ16</accession>
<dbReference type="GO" id="GO:0045493">
    <property type="term" value="P:xylan catabolic process"/>
    <property type="evidence" value="ECO:0007669"/>
    <property type="project" value="UniProtKB-KW"/>
</dbReference>
<feature type="signal peptide" evidence="11">
    <location>
        <begin position="1"/>
        <end position="31"/>
    </location>
</feature>
<feature type="region of interest" description="Disordered" evidence="10">
    <location>
        <begin position="307"/>
        <end position="353"/>
    </location>
</feature>
<protein>
    <recommendedName>
        <fullName evidence="2">feruloyl esterase</fullName>
        <ecNumber evidence="2">3.1.1.73</ecNumber>
    </recommendedName>
</protein>
<evidence type="ECO:0000256" key="1">
    <source>
        <dbReference type="ARBA" id="ARBA00004613"/>
    </source>
</evidence>
<evidence type="ECO:0000256" key="11">
    <source>
        <dbReference type="SAM" id="SignalP"/>
    </source>
</evidence>
<evidence type="ECO:0000256" key="9">
    <source>
        <dbReference type="ARBA" id="ARBA00034075"/>
    </source>
</evidence>
<evidence type="ECO:0000313" key="13">
    <source>
        <dbReference type="Proteomes" id="UP000800235"/>
    </source>
</evidence>
<keyword evidence="4" id="KW-0858">Xylan degradation</keyword>
<dbReference type="EMBL" id="MU007047">
    <property type="protein sequence ID" value="KAF2429388.1"/>
    <property type="molecule type" value="Genomic_DNA"/>
</dbReference>
<feature type="compositionally biased region" description="Basic and acidic residues" evidence="10">
    <location>
        <begin position="322"/>
        <end position="340"/>
    </location>
</feature>
<dbReference type="Gene3D" id="3.40.50.1820">
    <property type="entry name" value="alpha/beta hydrolase"/>
    <property type="match status" value="1"/>
</dbReference>
<dbReference type="GO" id="GO:0005576">
    <property type="term" value="C:extracellular region"/>
    <property type="evidence" value="ECO:0007669"/>
    <property type="project" value="UniProtKB-SubCell"/>
</dbReference>